<dbReference type="Proteomes" id="UP000177521">
    <property type="component" value="Unassembled WGS sequence"/>
</dbReference>
<dbReference type="PROSITE" id="PS50862">
    <property type="entry name" value="AA_TRNA_LIGASE_II"/>
    <property type="match status" value="1"/>
</dbReference>
<dbReference type="FunFam" id="3.40.50.800:FF:000001">
    <property type="entry name" value="Threonine--tRNA ligase"/>
    <property type="match status" value="1"/>
</dbReference>
<accession>A0A1F4XLZ2</accession>
<comment type="cofactor">
    <cofactor evidence="13">
        <name>Zn(2+)</name>
        <dbReference type="ChEBI" id="CHEBI:29105"/>
    </cofactor>
    <text evidence="13">Binds 1 zinc ion per subunit.</text>
</comment>
<evidence type="ECO:0000256" key="10">
    <source>
        <dbReference type="ARBA" id="ARBA00022917"/>
    </source>
</evidence>
<dbReference type="GO" id="GO:0004829">
    <property type="term" value="F:threonine-tRNA ligase activity"/>
    <property type="evidence" value="ECO:0007669"/>
    <property type="project" value="UniProtKB-UniRule"/>
</dbReference>
<evidence type="ECO:0000256" key="8">
    <source>
        <dbReference type="ARBA" id="ARBA00022840"/>
    </source>
</evidence>
<comment type="subunit">
    <text evidence="13">Homodimer.</text>
</comment>
<evidence type="ECO:0000256" key="12">
    <source>
        <dbReference type="ARBA" id="ARBA00049515"/>
    </source>
</evidence>
<dbReference type="InterPro" id="IPR002320">
    <property type="entry name" value="Thr-tRNA-ligase_IIa"/>
</dbReference>
<dbReference type="GO" id="GO:0046872">
    <property type="term" value="F:metal ion binding"/>
    <property type="evidence" value="ECO:0007669"/>
    <property type="project" value="UniProtKB-KW"/>
</dbReference>
<keyword evidence="3 13" id="KW-0820">tRNA-binding</keyword>
<dbReference type="EMBL" id="MEWS01000009">
    <property type="protein sequence ID" value="OGC82735.1"/>
    <property type="molecule type" value="Genomic_DNA"/>
</dbReference>
<keyword evidence="5 13" id="KW-0479">Metal-binding</keyword>
<evidence type="ECO:0000256" key="1">
    <source>
        <dbReference type="ARBA" id="ARBA00008226"/>
    </source>
</evidence>
<dbReference type="SUPFAM" id="SSF55681">
    <property type="entry name" value="Class II aaRS and biotin synthetases"/>
    <property type="match status" value="1"/>
</dbReference>
<keyword evidence="8 13" id="KW-0067">ATP-binding</keyword>
<keyword evidence="6 13" id="KW-0547">Nucleotide-binding</keyword>
<keyword evidence="9 13" id="KW-0694">RNA-binding</keyword>
<dbReference type="NCBIfam" id="TIGR00418">
    <property type="entry name" value="thrS"/>
    <property type="match status" value="1"/>
</dbReference>
<keyword evidence="7 13" id="KW-0862">Zinc</keyword>
<dbReference type="GO" id="GO:0006435">
    <property type="term" value="P:threonyl-tRNA aminoacylation"/>
    <property type="evidence" value="ECO:0007669"/>
    <property type="project" value="UniProtKB-UniRule"/>
</dbReference>
<dbReference type="GO" id="GO:0005737">
    <property type="term" value="C:cytoplasm"/>
    <property type="evidence" value="ECO:0007669"/>
    <property type="project" value="UniProtKB-SubCell"/>
</dbReference>
<keyword evidence="11 13" id="KW-0030">Aminoacyl-tRNA synthetase</keyword>
<evidence type="ECO:0000259" key="14">
    <source>
        <dbReference type="PROSITE" id="PS50862"/>
    </source>
</evidence>
<dbReference type="InterPro" id="IPR006195">
    <property type="entry name" value="aa-tRNA-synth_II"/>
</dbReference>
<dbReference type="SMART" id="SM00863">
    <property type="entry name" value="tRNA_SAD"/>
    <property type="match status" value="1"/>
</dbReference>
<dbReference type="PANTHER" id="PTHR11451:SF44">
    <property type="entry name" value="THREONINE--TRNA LIGASE, CHLOROPLASTIC_MITOCHONDRIAL 2"/>
    <property type="match status" value="1"/>
</dbReference>
<evidence type="ECO:0000313" key="15">
    <source>
        <dbReference type="EMBL" id="OGC82735.1"/>
    </source>
</evidence>
<comment type="catalytic activity">
    <reaction evidence="12 13">
        <text>tRNA(Thr) + L-threonine + ATP = L-threonyl-tRNA(Thr) + AMP + diphosphate + H(+)</text>
        <dbReference type="Rhea" id="RHEA:24624"/>
        <dbReference type="Rhea" id="RHEA-COMP:9670"/>
        <dbReference type="Rhea" id="RHEA-COMP:9704"/>
        <dbReference type="ChEBI" id="CHEBI:15378"/>
        <dbReference type="ChEBI" id="CHEBI:30616"/>
        <dbReference type="ChEBI" id="CHEBI:33019"/>
        <dbReference type="ChEBI" id="CHEBI:57926"/>
        <dbReference type="ChEBI" id="CHEBI:78442"/>
        <dbReference type="ChEBI" id="CHEBI:78534"/>
        <dbReference type="ChEBI" id="CHEBI:456215"/>
        <dbReference type="EC" id="6.1.1.3"/>
    </reaction>
</comment>
<dbReference type="Gene3D" id="3.30.54.20">
    <property type="match status" value="1"/>
</dbReference>
<proteinExistence type="inferred from homology"/>
<dbReference type="Pfam" id="PF00587">
    <property type="entry name" value="tRNA-synt_2b"/>
    <property type="match status" value="1"/>
</dbReference>
<feature type="domain" description="Aminoacyl-transfer RNA synthetases class-II family profile" evidence="14">
    <location>
        <begin position="187"/>
        <end position="485"/>
    </location>
</feature>
<dbReference type="InterPro" id="IPR018163">
    <property type="entry name" value="Thr/Ala-tRNA-synth_IIc_edit"/>
</dbReference>
<evidence type="ECO:0000256" key="13">
    <source>
        <dbReference type="HAMAP-Rule" id="MF_00184"/>
    </source>
</evidence>
<evidence type="ECO:0000313" key="16">
    <source>
        <dbReference type="Proteomes" id="UP000177521"/>
    </source>
</evidence>
<dbReference type="InterPro" id="IPR047246">
    <property type="entry name" value="ThrRS_anticodon"/>
</dbReference>
<dbReference type="Pfam" id="PF03129">
    <property type="entry name" value="HGTP_anticodon"/>
    <property type="match status" value="1"/>
</dbReference>
<dbReference type="InterPro" id="IPR033728">
    <property type="entry name" value="ThrRS_core"/>
</dbReference>
<feature type="binding site" evidence="13">
    <location>
        <position position="462"/>
    </location>
    <ligand>
        <name>Zn(2+)</name>
        <dbReference type="ChEBI" id="CHEBI:29105"/>
        <note>catalytic</note>
    </ligand>
</feature>
<dbReference type="InterPro" id="IPR045864">
    <property type="entry name" value="aa-tRNA-synth_II/BPL/LPL"/>
</dbReference>
<dbReference type="EC" id="6.1.1.3" evidence="13"/>
<protein>
    <recommendedName>
        <fullName evidence="13">Threonine--tRNA ligase</fullName>
        <ecNumber evidence="13">6.1.1.3</ecNumber>
    </recommendedName>
    <alternativeName>
        <fullName evidence="13">Threonyl-tRNA synthetase</fullName>
        <shortName evidence="13">ThrRS</shortName>
    </alternativeName>
</protein>
<organism evidence="15 16">
    <name type="scientific">Candidatus Abawacabacteria bacterium RIFCSPHIGHO2_01_FULL_46_8</name>
    <dbReference type="NCBI Taxonomy" id="1817815"/>
    <lineage>
        <taxon>Bacteria</taxon>
        <taxon>Candidatus Abawacaibacteriota</taxon>
    </lineage>
</organism>
<dbReference type="Gene3D" id="3.40.50.800">
    <property type="entry name" value="Anticodon-binding domain"/>
    <property type="match status" value="1"/>
</dbReference>
<reference evidence="15 16" key="1">
    <citation type="journal article" date="2016" name="Nat. Commun.">
        <title>Thousands of microbial genomes shed light on interconnected biogeochemical processes in an aquifer system.</title>
        <authorList>
            <person name="Anantharaman K."/>
            <person name="Brown C.T."/>
            <person name="Hug L.A."/>
            <person name="Sharon I."/>
            <person name="Castelle C.J."/>
            <person name="Probst A.J."/>
            <person name="Thomas B.C."/>
            <person name="Singh A."/>
            <person name="Wilkins M.J."/>
            <person name="Karaoz U."/>
            <person name="Brodie E.L."/>
            <person name="Williams K.H."/>
            <person name="Hubbard S.S."/>
            <person name="Banfield J.F."/>
        </authorList>
    </citation>
    <scope>NUCLEOTIDE SEQUENCE [LARGE SCALE GENOMIC DNA]</scope>
</reference>
<sequence>MPTKKAKKTAAEPIYNQRHSLAHIMAQAVLEIFPEAKLAIGPPIDTGFYYDFELPRTLMPEDLPLIEEKMRRIIKEAHPFEQYFEPKAKALAFLREINQPYKVELAEELAEKELSFFRDGDFVDMCEGPHVAKTDKVGAFKLTSIAGAYWRGDEKRPMLQRIYAVAFPTQKEVDEYLLMMAEAKKRDHRKLGKELGIYMMSDEVGAGLPLWLPKGAAMIEEIEKLAKEVEFEAGYERVRTPHITKGTLYHKSGHLPYYAASMYAPMQVDEEEYYLKPMNCPHHHLIYANETRSYRDLPLRLAEYGHCYRYEDSGALFGLMRVRSMAMNDAHIYCTPEQFQDEFLAVLDIYKKYLAIFGIEKYFMRLSLHSKDGLGKKYVDDEELWLKTEAEVRQALKSAKIEFVEAQDEAAFYGPKIDVEIFSVIGREFTLATNQLDFAVPKRFGLTYMDKDNQEKTPLCIHRAPLSTHERLIGFLLEHFAGAFPTWLAPVQVRVIGVSEKSADYAQKVTKELKQAGRRVELDLANESVGKKIRSAEMMKIPYMLVVGEKEAKAQSVSVRSYFSGDQGVMKLAKFAEKLATEVTARQLPPKQA</sequence>
<dbReference type="InterPro" id="IPR002314">
    <property type="entry name" value="aa-tRNA-synt_IIb"/>
</dbReference>
<dbReference type="Pfam" id="PF07973">
    <property type="entry name" value="tRNA_SAD"/>
    <property type="match status" value="1"/>
</dbReference>
<feature type="binding site" evidence="13">
    <location>
        <position position="331"/>
    </location>
    <ligand>
        <name>Zn(2+)</name>
        <dbReference type="ChEBI" id="CHEBI:29105"/>
        <note>catalytic</note>
    </ligand>
</feature>
<dbReference type="GO" id="GO:0005524">
    <property type="term" value="F:ATP binding"/>
    <property type="evidence" value="ECO:0007669"/>
    <property type="project" value="UniProtKB-UniRule"/>
</dbReference>
<dbReference type="AlphaFoldDB" id="A0A1F4XLZ2"/>
<dbReference type="SUPFAM" id="SSF55186">
    <property type="entry name" value="ThrRS/AlaRS common domain"/>
    <property type="match status" value="1"/>
</dbReference>
<dbReference type="InterPro" id="IPR004154">
    <property type="entry name" value="Anticodon-bd"/>
</dbReference>
<dbReference type="InterPro" id="IPR012947">
    <property type="entry name" value="tRNA_SAD"/>
</dbReference>
<name>A0A1F4XLZ2_9BACT</name>
<dbReference type="HAMAP" id="MF_00184">
    <property type="entry name" value="Thr_tRNA_synth"/>
    <property type="match status" value="1"/>
</dbReference>
<evidence type="ECO:0000256" key="6">
    <source>
        <dbReference type="ARBA" id="ARBA00022741"/>
    </source>
</evidence>
<dbReference type="FunFam" id="3.30.930.10:FF:000002">
    <property type="entry name" value="Threonine--tRNA ligase"/>
    <property type="match status" value="1"/>
</dbReference>
<feature type="binding site" evidence="13">
    <location>
        <position position="280"/>
    </location>
    <ligand>
        <name>Zn(2+)</name>
        <dbReference type="ChEBI" id="CHEBI:29105"/>
        <note>catalytic</note>
    </ligand>
</feature>
<dbReference type="FunFam" id="3.30.980.10:FF:000005">
    <property type="entry name" value="Threonyl-tRNA synthetase, mitochondrial"/>
    <property type="match status" value="1"/>
</dbReference>
<dbReference type="PANTHER" id="PTHR11451">
    <property type="entry name" value="THREONINE-TRNA LIGASE"/>
    <property type="match status" value="1"/>
</dbReference>
<comment type="subcellular location">
    <subcellularLocation>
        <location evidence="13">Cytoplasm</location>
    </subcellularLocation>
</comment>
<comment type="similarity">
    <text evidence="1 13">Belongs to the class-II aminoacyl-tRNA synthetase family.</text>
</comment>
<dbReference type="GO" id="GO:0000049">
    <property type="term" value="F:tRNA binding"/>
    <property type="evidence" value="ECO:0007669"/>
    <property type="project" value="UniProtKB-KW"/>
</dbReference>
<evidence type="ECO:0000256" key="4">
    <source>
        <dbReference type="ARBA" id="ARBA00022598"/>
    </source>
</evidence>
<gene>
    <name evidence="13" type="primary">thrS</name>
    <name evidence="15" type="ORF">A2788_00395</name>
</gene>
<dbReference type="PRINTS" id="PR01047">
    <property type="entry name" value="TRNASYNTHTHR"/>
</dbReference>
<dbReference type="Gene3D" id="3.30.930.10">
    <property type="entry name" value="Bira Bifunctional Protein, Domain 2"/>
    <property type="match status" value="1"/>
</dbReference>
<dbReference type="InterPro" id="IPR036621">
    <property type="entry name" value="Anticodon-bd_dom_sf"/>
</dbReference>
<evidence type="ECO:0000256" key="9">
    <source>
        <dbReference type="ARBA" id="ARBA00022884"/>
    </source>
</evidence>
<comment type="caution">
    <text evidence="15">The sequence shown here is derived from an EMBL/GenBank/DDBJ whole genome shotgun (WGS) entry which is preliminary data.</text>
</comment>
<evidence type="ECO:0000256" key="5">
    <source>
        <dbReference type="ARBA" id="ARBA00022723"/>
    </source>
</evidence>
<evidence type="ECO:0000256" key="3">
    <source>
        <dbReference type="ARBA" id="ARBA00022555"/>
    </source>
</evidence>
<comment type="caution">
    <text evidence="13">Lacks conserved residue(s) required for the propagation of feature annotation.</text>
</comment>
<keyword evidence="4 13" id="KW-0436">Ligase</keyword>
<dbReference type="CDD" id="cd00771">
    <property type="entry name" value="ThrRS_core"/>
    <property type="match status" value="1"/>
</dbReference>
<evidence type="ECO:0000256" key="7">
    <source>
        <dbReference type="ARBA" id="ARBA00022833"/>
    </source>
</evidence>
<evidence type="ECO:0000256" key="11">
    <source>
        <dbReference type="ARBA" id="ARBA00023146"/>
    </source>
</evidence>
<evidence type="ECO:0000256" key="2">
    <source>
        <dbReference type="ARBA" id="ARBA00022490"/>
    </source>
</evidence>
<dbReference type="Gene3D" id="3.30.980.10">
    <property type="entry name" value="Threonyl-trna Synthetase, Chain A, domain 2"/>
    <property type="match status" value="1"/>
</dbReference>
<keyword evidence="10 13" id="KW-0648">Protein biosynthesis</keyword>
<keyword evidence="2 13" id="KW-0963">Cytoplasm</keyword>
<dbReference type="SUPFAM" id="SSF52954">
    <property type="entry name" value="Class II aaRS ABD-related"/>
    <property type="match status" value="1"/>
</dbReference>
<dbReference type="CDD" id="cd00860">
    <property type="entry name" value="ThrRS_anticodon"/>
    <property type="match status" value="1"/>
</dbReference>